<gene>
    <name evidence="1" type="ORF">G4B88_025771</name>
</gene>
<evidence type="ECO:0000313" key="2">
    <source>
        <dbReference type="Proteomes" id="UP000583929"/>
    </source>
</evidence>
<sequence>MSDALGDHISIILDNTGATNHSHALSCKNVYTFVVIFLCPAKSSTSNTGFEGPYDVSSILWSAKKPSVVICGLDLVVLENGMRFGVGPLGLFQVAWGLGRVSTTKLVKVLRRPVVAVGRIFILSYNLRFYLSFSSLTLASRRVRRVDPPLGLDVALVGGFPLERMDGGACDLGLSMLVESLHSHGFVGQRSSIEGRGSDVLRNFLFG</sequence>
<name>A0A7J6DN61_CANSA</name>
<reference evidence="1 2" key="1">
    <citation type="journal article" date="2020" name="bioRxiv">
        <title>Sequence and annotation of 42 cannabis genomes reveals extensive copy number variation in cannabinoid synthesis and pathogen resistance genes.</title>
        <authorList>
            <person name="Mckernan K.J."/>
            <person name="Helbert Y."/>
            <person name="Kane L.T."/>
            <person name="Ebling H."/>
            <person name="Zhang L."/>
            <person name="Liu B."/>
            <person name="Eaton Z."/>
            <person name="Mclaughlin S."/>
            <person name="Kingan S."/>
            <person name="Baybayan P."/>
            <person name="Concepcion G."/>
            <person name="Jordan M."/>
            <person name="Riva A."/>
            <person name="Barbazuk W."/>
            <person name="Harkins T."/>
        </authorList>
    </citation>
    <scope>NUCLEOTIDE SEQUENCE [LARGE SCALE GENOMIC DNA]</scope>
    <source>
        <strain evidence="2">cv. Jamaican Lion 4</strain>
        <tissue evidence="1">Leaf</tissue>
    </source>
</reference>
<dbReference type="AlphaFoldDB" id="A0A7J6DN61"/>
<dbReference type="EMBL" id="JAATIQ010000799">
    <property type="protein sequence ID" value="KAF4347533.1"/>
    <property type="molecule type" value="Genomic_DNA"/>
</dbReference>
<proteinExistence type="predicted"/>
<dbReference type="Proteomes" id="UP000583929">
    <property type="component" value="Unassembled WGS sequence"/>
</dbReference>
<accession>A0A7J6DN61</accession>
<evidence type="ECO:0000313" key="1">
    <source>
        <dbReference type="EMBL" id="KAF4347533.1"/>
    </source>
</evidence>
<protein>
    <submittedName>
        <fullName evidence="1">Uncharacterized protein</fullName>
    </submittedName>
</protein>
<organism evidence="1 2">
    <name type="scientific">Cannabis sativa</name>
    <name type="common">Hemp</name>
    <name type="synonym">Marijuana</name>
    <dbReference type="NCBI Taxonomy" id="3483"/>
    <lineage>
        <taxon>Eukaryota</taxon>
        <taxon>Viridiplantae</taxon>
        <taxon>Streptophyta</taxon>
        <taxon>Embryophyta</taxon>
        <taxon>Tracheophyta</taxon>
        <taxon>Spermatophyta</taxon>
        <taxon>Magnoliopsida</taxon>
        <taxon>eudicotyledons</taxon>
        <taxon>Gunneridae</taxon>
        <taxon>Pentapetalae</taxon>
        <taxon>rosids</taxon>
        <taxon>fabids</taxon>
        <taxon>Rosales</taxon>
        <taxon>Cannabaceae</taxon>
        <taxon>Cannabis</taxon>
    </lineage>
</organism>
<keyword evidence="2" id="KW-1185">Reference proteome</keyword>
<comment type="caution">
    <text evidence="1">The sequence shown here is derived from an EMBL/GenBank/DDBJ whole genome shotgun (WGS) entry which is preliminary data.</text>
</comment>